<dbReference type="Proteomes" id="UP000033684">
    <property type="component" value="Unassembled WGS sequence"/>
</dbReference>
<sequence length="76" mass="9008">MEQELGKQNVTFALEGLRAVLNRTDLPTSLEIARFYAENKYHEWWYAIPVGITENWFYQQNLNDYPESALKKCFGF</sequence>
<proteinExistence type="predicted"/>
<accession>A0A0F3IIY7</accession>
<dbReference type="AlphaFoldDB" id="A0A0F3IIY7"/>
<reference evidence="1 2" key="2">
    <citation type="journal article" date="2016" name="Microb. Ecol.">
        <title>Genome Characteristics of a Novel Type I Methanotroph (Sn10-6) Isolated from a Flooded Indian Rice Field.</title>
        <authorList>
            <person name="Rahalkar M.C."/>
            <person name="Pandit P.S."/>
            <person name="Dhakephalkar P.K."/>
            <person name="Pore S."/>
            <person name="Arora P."/>
            <person name="Kapse N."/>
        </authorList>
    </citation>
    <scope>NUCLEOTIDE SEQUENCE [LARGE SCALE GENOMIC DNA]</scope>
    <source>
        <strain evidence="1 2">Sn10-6</strain>
    </source>
</reference>
<keyword evidence="2" id="KW-1185">Reference proteome</keyword>
<organism evidence="1 2">
    <name type="scientific">Methylocucumis oryzae</name>
    <dbReference type="NCBI Taxonomy" id="1632867"/>
    <lineage>
        <taxon>Bacteria</taxon>
        <taxon>Pseudomonadati</taxon>
        <taxon>Pseudomonadota</taxon>
        <taxon>Gammaproteobacteria</taxon>
        <taxon>Methylococcales</taxon>
        <taxon>Methylococcaceae</taxon>
        <taxon>Methylocucumis</taxon>
    </lineage>
</organism>
<comment type="caution">
    <text evidence="1">The sequence shown here is derived from an EMBL/GenBank/DDBJ whole genome shotgun (WGS) entry which is preliminary data.</text>
</comment>
<protein>
    <submittedName>
        <fullName evidence="1">Uncharacterized protein</fullName>
    </submittedName>
</protein>
<dbReference type="EMBL" id="LAJX01000091">
    <property type="protein sequence ID" value="KJV06725.1"/>
    <property type="molecule type" value="Genomic_DNA"/>
</dbReference>
<reference evidence="2" key="1">
    <citation type="submission" date="2015-03" db="EMBL/GenBank/DDBJ databases">
        <title>Draft genome sequence of a novel methanotroph (Sn10-6) isolated from flooded ricefield rhizosphere in India.</title>
        <authorList>
            <person name="Pandit P.S."/>
            <person name="Pore S.D."/>
            <person name="Arora P."/>
            <person name="Kapse N.G."/>
            <person name="Dhakephalkar P.K."/>
            <person name="Rahalkar M.C."/>
        </authorList>
    </citation>
    <scope>NUCLEOTIDE SEQUENCE [LARGE SCALE GENOMIC DNA]</scope>
    <source>
        <strain evidence="2">Sn10-6</strain>
    </source>
</reference>
<name>A0A0F3IIY7_9GAMM</name>
<evidence type="ECO:0000313" key="2">
    <source>
        <dbReference type="Proteomes" id="UP000033684"/>
    </source>
</evidence>
<gene>
    <name evidence="1" type="ORF">VZ94_09425</name>
</gene>
<evidence type="ECO:0000313" key="1">
    <source>
        <dbReference type="EMBL" id="KJV06725.1"/>
    </source>
</evidence>